<organism evidence="2 3">
    <name type="scientific">Handroanthus impetiginosus</name>
    <dbReference type="NCBI Taxonomy" id="429701"/>
    <lineage>
        <taxon>Eukaryota</taxon>
        <taxon>Viridiplantae</taxon>
        <taxon>Streptophyta</taxon>
        <taxon>Embryophyta</taxon>
        <taxon>Tracheophyta</taxon>
        <taxon>Spermatophyta</taxon>
        <taxon>Magnoliopsida</taxon>
        <taxon>eudicotyledons</taxon>
        <taxon>Gunneridae</taxon>
        <taxon>Pentapetalae</taxon>
        <taxon>asterids</taxon>
        <taxon>lamiids</taxon>
        <taxon>Lamiales</taxon>
        <taxon>Bignoniaceae</taxon>
        <taxon>Crescentiina</taxon>
        <taxon>Tabebuia alliance</taxon>
        <taxon>Handroanthus</taxon>
    </lineage>
</organism>
<gene>
    <name evidence="2" type="ORF">CDL12_30094</name>
</gene>
<dbReference type="PANTHER" id="PTHR45717:SF20">
    <property type="entry name" value="OS07G0598500 PROTEIN"/>
    <property type="match status" value="1"/>
</dbReference>
<dbReference type="PANTHER" id="PTHR45717">
    <property type="entry name" value="OS12G0527900 PROTEIN"/>
    <property type="match status" value="1"/>
</dbReference>
<dbReference type="EMBL" id="NKXS01009712">
    <property type="protein sequence ID" value="PIM97437.1"/>
    <property type="molecule type" value="Genomic_DNA"/>
</dbReference>
<proteinExistence type="inferred from homology"/>
<reference evidence="3" key="1">
    <citation type="journal article" date="2018" name="Gigascience">
        <title>Genome assembly of the Pink Ipe (Handroanthus impetiginosus, Bignoniaceae), a highly valued, ecologically keystone Neotropical timber forest tree.</title>
        <authorList>
            <person name="Silva-Junior O.B."/>
            <person name="Grattapaglia D."/>
            <person name="Novaes E."/>
            <person name="Collevatti R.G."/>
        </authorList>
    </citation>
    <scope>NUCLEOTIDE SEQUENCE [LARGE SCALE GENOMIC DNA]</scope>
    <source>
        <strain evidence="3">cv. UFG-1</strain>
    </source>
</reference>
<dbReference type="OrthoDB" id="1742475at2759"/>
<dbReference type="AlphaFoldDB" id="A0A2G9FWJ4"/>
<protein>
    <submittedName>
        <fullName evidence="2">Uncharacterized protein</fullName>
    </submittedName>
</protein>
<keyword evidence="3" id="KW-1185">Reference proteome</keyword>
<evidence type="ECO:0000313" key="3">
    <source>
        <dbReference type="Proteomes" id="UP000231279"/>
    </source>
</evidence>
<accession>A0A2G9FWJ4</accession>
<dbReference type="Proteomes" id="UP000231279">
    <property type="component" value="Unassembled WGS sequence"/>
</dbReference>
<comment type="similarity">
    <text evidence="1">Belongs to the PPR family. P subfamily.</text>
</comment>
<name>A0A2G9FWJ4_9LAMI</name>
<dbReference type="GO" id="GO:0005739">
    <property type="term" value="C:mitochondrion"/>
    <property type="evidence" value="ECO:0007669"/>
    <property type="project" value="TreeGrafter"/>
</dbReference>
<evidence type="ECO:0000313" key="2">
    <source>
        <dbReference type="EMBL" id="PIM97437.1"/>
    </source>
</evidence>
<evidence type="ECO:0000256" key="1">
    <source>
        <dbReference type="ARBA" id="ARBA00007626"/>
    </source>
</evidence>
<dbReference type="STRING" id="429701.A0A2G9FWJ4"/>
<comment type="caution">
    <text evidence="2">The sequence shown here is derived from an EMBL/GenBank/DDBJ whole genome shotgun (WGS) entry which is preliminary data.</text>
</comment>
<sequence length="113" mass="12972">MNSTILPAQIPHFLIQNSNSEMLSSRGAFKALIRSYISSSRWYYTTSNQKNQVSLYAKISPLGNPNVNITPVLEKWVEMGNKVRFAELQRIILDLRKRKRFAQALQMCNLLGL</sequence>